<dbReference type="PANTHER" id="PTHR39322">
    <property type="entry name" value="ACYL-HOMOSERINE-LACTONE SYNTHASE"/>
    <property type="match status" value="1"/>
</dbReference>
<accession>A0A7W9BKF1</accession>
<evidence type="ECO:0000256" key="5">
    <source>
        <dbReference type="PROSITE-ProRule" id="PRU00533"/>
    </source>
</evidence>
<dbReference type="GO" id="GO:0009372">
    <property type="term" value="P:quorum sensing"/>
    <property type="evidence" value="ECO:0007669"/>
    <property type="project" value="UniProtKB-UniRule"/>
</dbReference>
<protein>
    <recommendedName>
        <fullName evidence="6">Acyl-homoserine-lactone synthase</fullName>
        <ecNumber evidence="6">2.3.1.184</ecNumber>
    </recommendedName>
    <alternativeName>
        <fullName evidence="6">Autoinducer synthesis protein</fullName>
    </alternativeName>
</protein>
<keyword evidence="8" id="KW-1185">Reference proteome</keyword>
<dbReference type="PANTHER" id="PTHR39322:SF1">
    <property type="entry name" value="ISOVALERYL-HOMOSERINE LACTONE SYNTHASE"/>
    <property type="match status" value="1"/>
</dbReference>
<dbReference type="Proteomes" id="UP000535415">
    <property type="component" value="Unassembled WGS sequence"/>
</dbReference>
<dbReference type="GO" id="GO:0007165">
    <property type="term" value="P:signal transduction"/>
    <property type="evidence" value="ECO:0007669"/>
    <property type="project" value="TreeGrafter"/>
</dbReference>
<keyword evidence="7" id="KW-0012">Acyltransferase</keyword>
<keyword evidence="1 5" id="KW-0673">Quorum sensing</keyword>
<evidence type="ECO:0000313" key="8">
    <source>
        <dbReference type="Proteomes" id="UP000535415"/>
    </source>
</evidence>
<dbReference type="EC" id="2.3.1.184" evidence="6"/>
<proteinExistence type="inferred from homology"/>
<dbReference type="EMBL" id="JACIJM010000004">
    <property type="protein sequence ID" value="MBB5722100.1"/>
    <property type="molecule type" value="Genomic_DNA"/>
</dbReference>
<gene>
    <name evidence="7" type="ORF">FHS72_001724</name>
</gene>
<keyword evidence="4 5" id="KW-0071">Autoinducer synthesis</keyword>
<dbReference type="InterPro" id="IPR016181">
    <property type="entry name" value="Acyl_CoA_acyltransferase"/>
</dbReference>
<evidence type="ECO:0000256" key="3">
    <source>
        <dbReference type="ARBA" id="ARBA00022691"/>
    </source>
</evidence>
<organism evidence="7 8">
    <name type="scientific">Yoonia ponticola</name>
    <dbReference type="NCBI Taxonomy" id="1524255"/>
    <lineage>
        <taxon>Bacteria</taxon>
        <taxon>Pseudomonadati</taxon>
        <taxon>Pseudomonadota</taxon>
        <taxon>Alphaproteobacteria</taxon>
        <taxon>Rhodobacterales</taxon>
        <taxon>Paracoccaceae</taxon>
        <taxon>Yoonia</taxon>
    </lineage>
</organism>
<dbReference type="Pfam" id="PF00765">
    <property type="entry name" value="Autoind_synth"/>
    <property type="match status" value="1"/>
</dbReference>
<keyword evidence="3 6" id="KW-0949">S-adenosyl-L-methionine</keyword>
<dbReference type="AlphaFoldDB" id="A0A7W9BKF1"/>
<dbReference type="Gene3D" id="3.40.630.30">
    <property type="match status" value="1"/>
</dbReference>
<dbReference type="InterPro" id="IPR001690">
    <property type="entry name" value="Autoind_synthase"/>
</dbReference>
<dbReference type="PRINTS" id="PR01549">
    <property type="entry name" value="AUTOINDCRSYN"/>
</dbReference>
<keyword evidence="2 6" id="KW-0808">Transferase</keyword>
<evidence type="ECO:0000313" key="7">
    <source>
        <dbReference type="EMBL" id="MBB5722100.1"/>
    </source>
</evidence>
<dbReference type="GO" id="GO:0061579">
    <property type="term" value="F:N-acyl homoserine lactone synthase activity"/>
    <property type="evidence" value="ECO:0007669"/>
    <property type="project" value="UniProtKB-UniRule"/>
</dbReference>
<name>A0A7W9BKF1_9RHOB</name>
<comment type="catalytic activity">
    <reaction evidence="6">
        <text>a fatty acyl-[ACP] + S-adenosyl-L-methionine = an N-acyl-L-homoserine lactone + S-methyl-5'-thioadenosine + holo-[ACP] + H(+)</text>
        <dbReference type="Rhea" id="RHEA:10096"/>
        <dbReference type="Rhea" id="RHEA-COMP:9685"/>
        <dbReference type="Rhea" id="RHEA-COMP:14125"/>
        <dbReference type="ChEBI" id="CHEBI:15378"/>
        <dbReference type="ChEBI" id="CHEBI:17509"/>
        <dbReference type="ChEBI" id="CHEBI:55474"/>
        <dbReference type="ChEBI" id="CHEBI:59789"/>
        <dbReference type="ChEBI" id="CHEBI:64479"/>
        <dbReference type="ChEBI" id="CHEBI:138651"/>
        <dbReference type="EC" id="2.3.1.184"/>
    </reaction>
</comment>
<evidence type="ECO:0000256" key="1">
    <source>
        <dbReference type="ARBA" id="ARBA00022654"/>
    </source>
</evidence>
<evidence type="ECO:0000256" key="6">
    <source>
        <dbReference type="RuleBase" id="RU361135"/>
    </source>
</evidence>
<dbReference type="RefSeq" id="WP_183528041.1">
    <property type="nucleotide sequence ID" value="NZ_JACIJM010000004.1"/>
</dbReference>
<dbReference type="PROSITE" id="PS51187">
    <property type="entry name" value="AUTOINDUCER_SYNTH_2"/>
    <property type="match status" value="1"/>
</dbReference>
<reference evidence="7 8" key="1">
    <citation type="submission" date="2020-08" db="EMBL/GenBank/DDBJ databases">
        <title>Genomic Encyclopedia of Type Strains, Phase IV (KMG-IV): sequencing the most valuable type-strain genomes for metagenomic binning, comparative biology and taxonomic classification.</title>
        <authorList>
            <person name="Goeker M."/>
        </authorList>
    </citation>
    <scope>NUCLEOTIDE SEQUENCE [LARGE SCALE GENOMIC DNA]</scope>
    <source>
        <strain evidence="7 8">DSM 101064</strain>
    </source>
</reference>
<comment type="similarity">
    <text evidence="5 6">Belongs to the autoinducer synthase family.</text>
</comment>
<dbReference type="SUPFAM" id="SSF55729">
    <property type="entry name" value="Acyl-CoA N-acyltransferases (Nat)"/>
    <property type="match status" value="1"/>
</dbReference>
<evidence type="ECO:0000256" key="4">
    <source>
        <dbReference type="ARBA" id="ARBA00022929"/>
    </source>
</evidence>
<comment type="caution">
    <text evidence="7">The sequence shown here is derived from an EMBL/GenBank/DDBJ whole genome shotgun (WGS) entry which is preliminary data.</text>
</comment>
<sequence>MENITFNLANMHQHGPAFFEFLALRKKFFVDNLGWDIPHDDAHEMDQYDNPTASYSLVLQDGKVIGGARVMPTTSQWGTHTYMLRDAVQGKLIDIPSTIMSDDIVDADMWECTRLVMCDGVRTHAERSMCLRMVVDGLIDLANEKGATKLMCLSTLAMMRALRQLGYDAERMGETFLNDGDGRRYAVLGMSAARQTAFVPTATHRPQPQPLHAPSKV</sequence>
<evidence type="ECO:0000256" key="2">
    <source>
        <dbReference type="ARBA" id="ARBA00022679"/>
    </source>
</evidence>